<gene>
    <name evidence="2" type="ORF">E1283_20370</name>
</gene>
<comment type="caution">
    <text evidence="2">The sequence shown here is derived from an EMBL/GenBank/DDBJ whole genome shotgun (WGS) entry which is preliminary data.</text>
</comment>
<dbReference type="OrthoDB" id="3660401at2"/>
<evidence type="ECO:0000256" key="1">
    <source>
        <dbReference type="SAM" id="MobiDB-lite"/>
    </source>
</evidence>
<evidence type="ECO:0000313" key="2">
    <source>
        <dbReference type="EMBL" id="TDC72957.1"/>
    </source>
</evidence>
<evidence type="ECO:0008006" key="4">
    <source>
        <dbReference type="Google" id="ProtNLM"/>
    </source>
</evidence>
<dbReference type="EMBL" id="SMKI01000221">
    <property type="protein sequence ID" value="TDC72957.1"/>
    <property type="molecule type" value="Genomic_DNA"/>
</dbReference>
<dbReference type="RefSeq" id="WP_132819540.1">
    <property type="nucleotide sequence ID" value="NZ_SMKI01000221.1"/>
</dbReference>
<dbReference type="Proteomes" id="UP000295345">
    <property type="component" value="Unassembled WGS sequence"/>
</dbReference>
<evidence type="ECO:0000313" key="3">
    <source>
        <dbReference type="Proteomes" id="UP000295345"/>
    </source>
</evidence>
<accession>A0A4R4T7J3</accession>
<feature type="region of interest" description="Disordered" evidence="1">
    <location>
        <begin position="363"/>
        <end position="420"/>
    </location>
</feature>
<keyword evidence="3" id="KW-1185">Reference proteome</keyword>
<dbReference type="AlphaFoldDB" id="A0A4R4T7J3"/>
<feature type="compositionally biased region" description="Basic and acidic residues" evidence="1">
    <location>
        <begin position="179"/>
        <end position="194"/>
    </location>
</feature>
<reference evidence="2 3" key="1">
    <citation type="submission" date="2019-03" db="EMBL/GenBank/DDBJ databases">
        <title>Draft genome sequences of novel Actinobacteria.</title>
        <authorList>
            <person name="Sahin N."/>
            <person name="Ay H."/>
            <person name="Saygin H."/>
        </authorList>
    </citation>
    <scope>NUCLEOTIDE SEQUENCE [LARGE SCALE GENOMIC DNA]</scope>
    <source>
        <strain evidence="2 3">DSM 41900</strain>
    </source>
</reference>
<name>A0A4R4T7J3_9ACTN</name>
<organism evidence="2 3">
    <name type="scientific">Streptomyces hainanensis</name>
    <dbReference type="NCBI Taxonomy" id="402648"/>
    <lineage>
        <taxon>Bacteria</taxon>
        <taxon>Bacillati</taxon>
        <taxon>Actinomycetota</taxon>
        <taxon>Actinomycetes</taxon>
        <taxon>Kitasatosporales</taxon>
        <taxon>Streptomycetaceae</taxon>
        <taxon>Streptomyces</taxon>
    </lineage>
</organism>
<sequence>MATDEEFMAVIGRILSAQHVTIHAVAQAWTALATAGTAERDRLANAATNAEAERGAGLAELADRLGSTAAWADGASTVAQRVAGQLHAAGEASARATERALTLLVAYEAAQVDLPADAISPAMVSAAGRGEEEQERLLAEARSVLEQLGQDVRRVTGGDAPAAPERGGTVTADASRQSAPRDGDQRIPSDDRPGTRRPGPAADDGDNMIEGSPPAADARPGGGEYPSYLSVLGSEDGEFGGWVQSPNTGFLVDPATGREFDPGSGRWIDPVTGLPFGESTEYATRLSGLGGGPGATATGIGLAALGGGVGAVGGGGGLGGMYGGMVPPSVAHQGPARQQVLREAQRNLNQRAAVAQRFAMREAAQGGRPFAPPPASTGAGGRSNGDGSRESGRQGRPTDLTEDPDVWSAHRHAGRGVLGE</sequence>
<proteinExistence type="predicted"/>
<feature type="region of interest" description="Disordered" evidence="1">
    <location>
        <begin position="149"/>
        <end position="230"/>
    </location>
</feature>
<protein>
    <recommendedName>
        <fullName evidence="4">PPE domain-containing protein</fullName>
    </recommendedName>
</protein>